<comment type="caution">
    <text evidence="1">The sequence shown here is derived from an EMBL/GenBank/DDBJ whole genome shotgun (WGS) entry which is preliminary data.</text>
</comment>
<gene>
    <name evidence="1" type="ORF">RU08_21930</name>
</gene>
<protein>
    <submittedName>
        <fullName evidence="1">Uncharacterized protein</fullName>
    </submittedName>
</protein>
<dbReference type="AlphaFoldDB" id="A0A0D0KCQ6"/>
<proteinExistence type="predicted"/>
<feature type="non-terminal residue" evidence="1">
    <location>
        <position position="1"/>
    </location>
</feature>
<organism evidence="1 2">
    <name type="scientific">Pseudomonas fulva</name>
    <dbReference type="NCBI Taxonomy" id="47880"/>
    <lineage>
        <taxon>Bacteria</taxon>
        <taxon>Pseudomonadati</taxon>
        <taxon>Pseudomonadota</taxon>
        <taxon>Gammaproteobacteria</taxon>
        <taxon>Pseudomonadales</taxon>
        <taxon>Pseudomonadaceae</taxon>
        <taxon>Pseudomonas</taxon>
    </lineage>
</organism>
<evidence type="ECO:0000313" key="1">
    <source>
        <dbReference type="EMBL" id="KIP95904.1"/>
    </source>
</evidence>
<accession>A0A0D0KCQ6</accession>
<dbReference type="EMBL" id="JXQW01000065">
    <property type="protein sequence ID" value="KIP95904.1"/>
    <property type="molecule type" value="Genomic_DNA"/>
</dbReference>
<feature type="non-terminal residue" evidence="1">
    <location>
        <position position="72"/>
    </location>
</feature>
<reference evidence="1 2" key="1">
    <citation type="submission" date="2014-12" db="EMBL/GenBank/DDBJ databases">
        <title>16Stimator: statistical estimation of ribosomal gene copy numbers from draft genome assemblies.</title>
        <authorList>
            <person name="Perisin M.A."/>
            <person name="Vetter M."/>
            <person name="Gilbert J.A."/>
            <person name="Bergelson J."/>
        </authorList>
    </citation>
    <scope>NUCLEOTIDE SEQUENCE [LARGE SCALE GENOMIC DNA]</scope>
    <source>
        <strain evidence="1 2">MEJ086</strain>
    </source>
</reference>
<dbReference type="PROSITE" id="PS00018">
    <property type="entry name" value="EF_HAND_1"/>
    <property type="match status" value="1"/>
</dbReference>
<dbReference type="RefSeq" id="WP_042556000.1">
    <property type="nucleotide sequence ID" value="NZ_JXQW01000065.1"/>
</dbReference>
<dbReference type="Proteomes" id="UP000032068">
    <property type="component" value="Unassembled WGS sequence"/>
</dbReference>
<dbReference type="InterPro" id="IPR018247">
    <property type="entry name" value="EF_Hand_1_Ca_BS"/>
</dbReference>
<evidence type="ECO:0000313" key="2">
    <source>
        <dbReference type="Proteomes" id="UP000032068"/>
    </source>
</evidence>
<sequence length="72" mass="7153">APVVTITEDANNDGVISKAELNGEIDVRVGLPAGAVAGDTLVITNGTTPQTITLTAAQITAGFVTTTFANPG</sequence>
<name>A0A0D0KCQ6_9PSED</name>